<dbReference type="PANTHER" id="PTHR35811">
    <property type="entry name" value="SLR1870 PROTEIN"/>
    <property type="match status" value="1"/>
</dbReference>
<dbReference type="PROSITE" id="PS51644">
    <property type="entry name" value="HTH_OST"/>
    <property type="match status" value="2"/>
</dbReference>
<dbReference type="CDD" id="cd10146">
    <property type="entry name" value="LabA_like_C"/>
    <property type="match status" value="2"/>
</dbReference>
<comment type="caution">
    <text evidence="2">The sequence shown here is derived from an EMBL/GenBank/DDBJ whole genome shotgun (WGS) entry which is preliminary data.</text>
</comment>
<dbReference type="Pfam" id="PF01936">
    <property type="entry name" value="NYN"/>
    <property type="match status" value="1"/>
</dbReference>
<dbReference type="Gene3D" id="3.40.50.1010">
    <property type="entry name" value="5'-nuclease"/>
    <property type="match status" value="1"/>
</dbReference>
<dbReference type="InterPro" id="IPR025605">
    <property type="entry name" value="OST-HTH/LOTUS_dom"/>
</dbReference>
<name>A0A938X220_9CLOT</name>
<gene>
    <name evidence="2" type="ORF">H6A13_03740</name>
</gene>
<dbReference type="Pfam" id="PF12872">
    <property type="entry name" value="OST-HTH"/>
    <property type="match status" value="2"/>
</dbReference>
<evidence type="ECO:0000313" key="3">
    <source>
        <dbReference type="Proteomes" id="UP000713880"/>
    </source>
</evidence>
<dbReference type="InterPro" id="IPR021139">
    <property type="entry name" value="NYN"/>
</dbReference>
<reference evidence="2" key="1">
    <citation type="submission" date="2020-08" db="EMBL/GenBank/DDBJ databases">
        <authorList>
            <person name="Cejkova D."/>
            <person name="Kubasova T."/>
            <person name="Jahodarova E."/>
            <person name="Rychlik I."/>
        </authorList>
    </citation>
    <scope>NUCLEOTIDE SEQUENCE</scope>
    <source>
        <strain evidence="2">An420c</strain>
    </source>
</reference>
<evidence type="ECO:0000313" key="2">
    <source>
        <dbReference type="EMBL" id="MBM6826220.1"/>
    </source>
</evidence>
<dbReference type="InterPro" id="IPR041966">
    <property type="entry name" value="LOTUS-like"/>
</dbReference>
<dbReference type="CDD" id="cd11297">
    <property type="entry name" value="PIN_LabA-like_N_1"/>
    <property type="match status" value="1"/>
</dbReference>
<dbReference type="RefSeq" id="WP_204908277.1">
    <property type="nucleotide sequence ID" value="NZ_JACJLV010000008.1"/>
</dbReference>
<feature type="domain" description="HTH OST-type" evidence="1">
    <location>
        <begin position="161"/>
        <end position="234"/>
    </location>
</feature>
<dbReference type="AlphaFoldDB" id="A0A938X220"/>
<organism evidence="2 3">
    <name type="scientific">Mordavella massiliensis</name>
    <dbReference type="NCBI Taxonomy" id="1871024"/>
    <lineage>
        <taxon>Bacteria</taxon>
        <taxon>Bacillati</taxon>
        <taxon>Bacillota</taxon>
        <taxon>Clostridia</taxon>
        <taxon>Eubacteriales</taxon>
        <taxon>Clostridiaceae</taxon>
        <taxon>Mordavella</taxon>
    </lineage>
</organism>
<sequence>MEEQCYALLIDAENVSAKYIKPVLTELSKYGVITYKRIYGDWTSTQLSGWKEQLLSNSITPIQQFSYTQGKNATDSAMIIDAMDILYTNDVDGFCIVSSDSDFTRLVSRLRESGKTVIGMGENKTPEPFRKACDKFTILENLMDEQEPGAGKARVQHERLSIGKIEDAVIDMIIENQDSNKGTGLGEVGSRLVSLYPDFDVRSYGYNMLSKFLEQFPRIQLVKHGHIVTVTLKEDQRRKADIDNYVVSLVKKAGKNGIELSTLGNRVYDKYKDFKISDYGYAQFNQYVKSLDHVKVEQDGTILNAKYHRLSGDRRQ</sequence>
<accession>A0A938X220</accession>
<feature type="domain" description="HTH OST-type" evidence="1">
    <location>
        <begin position="238"/>
        <end position="312"/>
    </location>
</feature>
<dbReference type="PANTHER" id="PTHR35811:SF1">
    <property type="entry name" value="HTH OST-TYPE DOMAIN-CONTAINING PROTEIN"/>
    <property type="match status" value="1"/>
</dbReference>
<evidence type="ECO:0000259" key="1">
    <source>
        <dbReference type="PROSITE" id="PS51644"/>
    </source>
</evidence>
<dbReference type="Gene3D" id="3.30.420.610">
    <property type="entry name" value="LOTUS domain-like"/>
    <property type="match status" value="1"/>
</dbReference>
<keyword evidence="3" id="KW-1185">Reference proteome</keyword>
<dbReference type="GO" id="GO:0004540">
    <property type="term" value="F:RNA nuclease activity"/>
    <property type="evidence" value="ECO:0007669"/>
    <property type="project" value="InterPro"/>
</dbReference>
<dbReference type="Proteomes" id="UP000713880">
    <property type="component" value="Unassembled WGS sequence"/>
</dbReference>
<proteinExistence type="predicted"/>
<reference evidence="2" key="2">
    <citation type="journal article" date="2021" name="Sci. Rep.">
        <title>The distribution of antibiotic resistance genes in chicken gut microbiota commensals.</title>
        <authorList>
            <person name="Juricova H."/>
            <person name="Matiasovicova J."/>
            <person name="Kubasova T."/>
            <person name="Cejkova D."/>
            <person name="Rychlik I."/>
        </authorList>
    </citation>
    <scope>NUCLEOTIDE SEQUENCE</scope>
    <source>
        <strain evidence="2">An420c</strain>
    </source>
</reference>
<protein>
    <submittedName>
        <fullName evidence="2">NYN domain-containing protein</fullName>
    </submittedName>
</protein>
<dbReference type="EMBL" id="JACJLV010000008">
    <property type="protein sequence ID" value="MBM6826220.1"/>
    <property type="molecule type" value="Genomic_DNA"/>
</dbReference>